<comment type="caution">
    <text evidence="1">The sequence shown here is derived from an EMBL/GenBank/DDBJ whole genome shotgun (WGS) entry which is preliminary data.</text>
</comment>
<organism evidence="1 2">
    <name type="scientific">Botrimarina colliarenosi</name>
    <dbReference type="NCBI Taxonomy" id="2528001"/>
    <lineage>
        <taxon>Bacteria</taxon>
        <taxon>Pseudomonadati</taxon>
        <taxon>Planctomycetota</taxon>
        <taxon>Planctomycetia</taxon>
        <taxon>Pirellulales</taxon>
        <taxon>Lacipirellulaceae</taxon>
        <taxon>Botrimarina</taxon>
    </lineage>
</organism>
<protein>
    <recommendedName>
        <fullName evidence="3">DUF429 domain-containing protein</fullName>
    </recommendedName>
</protein>
<reference evidence="1 2" key="1">
    <citation type="submission" date="2019-02" db="EMBL/GenBank/DDBJ databases">
        <title>Deep-cultivation of Planctomycetes and their phenomic and genomic characterization uncovers novel biology.</title>
        <authorList>
            <person name="Wiegand S."/>
            <person name="Jogler M."/>
            <person name="Boedeker C."/>
            <person name="Pinto D."/>
            <person name="Vollmers J."/>
            <person name="Rivas-Marin E."/>
            <person name="Kohn T."/>
            <person name="Peeters S.H."/>
            <person name="Heuer A."/>
            <person name="Rast P."/>
            <person name="Oberbeckmann S."/>
            <person name="Bunk B."/>
            <person name="Jeske O."/>
            <person name="Meyerdierks A."/>
            <person name="Storesund J.E."/>
            <person name="Kallscheuer N."/>
            <person name="Luecker S."/>
            <person name="Lage O.M."/>
            <person name="Pohl T."/>
            <person name="Merkel B.J."/>
            <person name="Hornburger P."/>
            <person name="Mueller R.-W."/>
            <person name="Bruemmer F."/>
            <person name="Labrenz M."/>
            <person name="Spormann A.M."/>
            <person name="Op Den Camp H."/>
            <person name="Overmann J."/>
            <person name="Amann R."/>
            <person name="Jetten M.S.M."/>
            <person name="Mascher T."/>
            <person name="Medema M.H."/>
            <person name="Devos D.P."/>
            <person name="Kaster A.-K."/>
            <person name="Ovreas L."/>
            <person name="Rohde M."/>
            <person name="Galperin M.Y."/>
            <person name="Jogler C."/>
        </authorList>
    </citation>
    <scope>NUCLEOTIDE SEQUENCE [LARGE SCALE GENOMIC DNA]</scope>
    <source>
        <strain evidence="1 2">Pla108</strain>
    </source>
</reference>
<evidence type="ECO:0000313" key="1">
    <source>
        <dbReference type="EMBL" id="TWT94052.1"/>
    </source>
</evidence>
<dbReference type="AlphaFoldDB" id="A0A5C6A2G1"/>
<evidence type="ECO:0000313" key="2">
    <source>
        <dbReference type="Proteomes" id="UP000317421"/>
    </source>
</evidence>
<dbReference type="EMBL" id="SJPR01000007">
    <property type="protein sequence ID" value="TWT94052.1"/>
    <property type="molecule type" value="Genomic_DNA"/>
</dbReference>
<proteinExistence type="predicted"/>
<dbReference type="RefSeq" id="WP_146446457.1">
    <property type="nucleotide sequence ID" value="NZ_SJPR01000007.1"/>
</dbReference>
<accession>A0A5C6A2G1</accession>
<name>A0A5C6A2G1_9BACT</name>
<gene>
    <name evidence="1" type="ORF">Pla108_37640</name>
</gene>
<keyword evidence="2" id="KW-1185">Reference proteome</keyword>
<evidence type="ECO:0008006" key="3">
    <source>
        <dbReference type="Google" id="ProtNLM"/>
    </source>
</evidence>
<dbReference type="Proteomes" id="UP000317421">
    <property type="component" value="Unassembled WGS sequence"/>
</dbReference>
<dbReference type="OrthoDB" id="9811476at2"/>
<sequence length="240" mass="25391">MTRNAPLVAGVDGCPRGWVAAVGPLQGDAIWLSVASSLRELIDLHPGVVAWAVDIPIGLAEDGPRECDGLARRRLGPRRAVSVFSAPPRCAVADVDYPEACRLAAAASGKKISKQAWHIGPKIRETRSLLIAEPRLRRRLFESHPELCFQRLAGGAALGEPKKSIAGSVQRRRLLAEAFGAEAVDRVLTQAAASRRVGVDDALDAMACWTAAARAAAGEAESLPPKPPADADGLRMAMVC</sequence>
<dbReference type="InterPro" id="IPR007362">
    <property type="entry name" value="DUF429"/>
</dbReference>
<dbReference type="Pfam" id="PF04250">
    <property type="entry name" value="DUF429"/>
    <property type="match status" value="1"/>
</dbReference>